<proteinExistence type="predicted"/>
<dbReference type="AlphaFoldDB" id="A0A2T3Q8G5"/>
<reference evidence="1 2" key="1">
    <citation type="submission" date="2018-06" db="EMBL/GenBank/DDBJ databases">
        <authorList>
            <consortium name="Pathogen Informatics"/>
            <person name="Doyle S."/>
        </authorList>
    </citation>
    <scope>NUCLEOTIDE SEQUENCE [LARGE SCALE GENOMIC DNA]</scope>
    <source>
        <strain evidence="1 2">NCTC11647</strain>
    </source>
</reference>
<dbReference type="RefSeq" id="WP_036766181.1">
    <property type="nucleotide sequence ID" value="NZ_PYOG01000037.1"/>
</dbReference>
<gene>
    <name evidence="1" type="ORF">NCTC11647_03950</name>
</gene>
<evidence type="ECO:0000313" key="1">
    <source>
        <dbReference type="EMBL" id="SPY45166.1"/>
    </source>
</evidence>
<dbReference type="EMBL" id="UATL01000006">
    <property type="protein sequence ID" value="SPY45166.1"/>
    <property type="molecule type" value="Genomic_DNA"/>
</dbReference>
<name>A0A2T3Q8G5_PHODM</name>
<evidence type="ECO:0000313" key="2">
    <source>
        <dbReference type="Proteomes" id="UP000251647"/>
    </source>
</evidence>
<sequence>MNWLESEYYPYIAGIIMAACIIGLFIDDETPAITSAYQATVVLPCEHQGGCSFTGMLDKNKQTYTLTQKDGSAVSFTQYLSISPK</sequence>
<protein>
    <submittedName>
        <fullName evidence="1">Uncharacterized protein</fullName>
    </submittedName>
</protein>
<dbReference type="Proteomes" id="UP000251647">
    <property type="component" value="Unassembled WGS sequence"/>
</dbReference>
<organism evidence="1 2">
    <name type="scientific">Photobacterium damselae</name>
    <dbReference type="NCBI Taxonomy" id="38293"/>
    <lineage>
        <taxon>Bacteria</taxon>
        <taxon>Pseudomonadati</taxon>
        <taxon>Pseudomonadota</taxon>
        <taxon>Gammaproteobacteria</taxon>
        <taxon>Vibrionales</taxon>
        <taxon>Vibrionaceae</taxon>
        <taxon>Photobacterium</taxon>
    </lineage>
</organism>
<accession>A0A2T3Q8G5</accession>